<dbReference type="PANTHER" id="PTHR43420:SF44">
    <property type="entry name" value="ACETYLTRANSFERASE YPEA"/>
    <property type="match status" value="1"/>
</dbReference>
<keyword evidence="5" id="KW-1185">Reference proteome</keyword>
<feature type="domain" description="N-acetyltransferase" evidence="3">
    <location>
        <begin position="10"/>
        <end position="156"/>
    </location>
</feature>
<dbReference type="GO" id="GO:0016747">
    <property type="term" value="F:acyltransferase activity, transferring groups other than amino-acyl groups"/>
    <property type="evidence" value="ECO:0007669"/>
    <property type="project" value="InterPro"/>
</dbReference>
<dbReference type="Gene3D" id="3.40.630.30">
    <property type="match status" value="1"/>
</dbReference>
<dbReference type="InterPro" id="IPR016181">
    <property type="entry name" value="Acyl_CoA_acyltransferase"/>
</dbReference>
<keyword evidence="4" id="KW-0689">Ribosomal protein</keyword>
<evidence type="ECO:0000256" key="1">
    <source>
        <dbReference type="ARBA" id="ARBA00022679"/>
    </source>
</evidence>
<dbReference type="STRING" id="89524.SAMN05444370_111104"/>
<dbReference type="PROSITE" id="PS51186">
    <property type="entry name" value="GNAT"/>
    <property type="match status" value="1"/>
</dbReference>
<dbReference type="EMBL" id="FNQM01000011">
    <property type="protein sequence ID" value="SEA77523.1"/>
    <property type="molecule type" value="Genomic_DNA"/>
</dbReference>
<organism evidence="4 5">
    <name type="scientific">Rubrimonas cliftonensis</name>
    <dbReference type="NCBI Taxonomy" id="89524"/>
    <lineage>
        <taxon>Bacteria</taxon>
        <taxon>Pseudomonadati</taxon>
        <taxon>Pseudomonadota</taxon>
        <taxon>Alphaproteobacteria</taxon>
        <taxon>Rhodobacterales</taxon>
        <taxon>Paracoccaceae</taxon>
        <taxon>Rubrimonas</taxon>
    </lineage>
</organism>
<evidence type="ECO:0000313" key="5">
    <source>
        <dbReference type="Proteomes" id="UP000198703"/>
    </source>
</evidence>
<gene>
    <name evidence="4" type="ORF">SAMN05444370_111104</name>
</gene>
<accession>A0A1H4DXL0</accession>
<dbReference type="InterPro" id="IPR050680">
    <property type="entry name" value="YpeA/RimI_acetyltransf"/>
</dbReference>
<dbReference type="AlphaFoldDB" id="A0A1H4DXL0"/>
<dbReference type="Pfam" id="PF00583">
    <property type="entry name" value="Acetyltransf_1"/>
    <property type="match status" value="1"/>
</dbReference>
<name>A0A1H4DXL0_9RHOB</name>
<dbReference type="SUPFAM" id="SSF55729">
    <property type="entry name" value="Acyl-CoA N-acyltransferases (Nat)"/>
    <property type="match status" value="1"/>
</dbReference>
<evidence type="ECO:0000256" key="2">
    <source>
        <dbReference type="ARBA" id="ARBA00023315"/>
    </source>
</evidence>
<dbReference type="PANTHER" id="PTHR43420">
    <property type="entry name" value="ACETYLTRANSFERASE"/>
    <property type="match status" value="1"/>
</dbReference>
<reference evidence="4 5" key="1">
    <citation type="submission" date="2016-10" db="EMBL/GenBank/DDBJ databases">
        <authorList>
            <person name="de Groot N.N."/>
        </authorList>
    </citation>
    <scope>NUCLEOTIDE SEQUENCE [LARGE SCALE GENOMIC DNA]</scope>
    <source>
        <strain evidence="4 5">DSM 15345</strain>
    </source>
</reference>
<evidence type="ECO:0000313" key="4">
    <source>
        <dbReference type="EMBL" id="SEA77523.1"/>
    </source>
</evidence>
<protein>
    <submittedName>
        <fullName evidence="4">[SSU ribosomal protein S18P]-alanine acetyltransferase</fullName>
    </submittedName>
</protein>
<dbReference type="InterPro" id="IPR000182">
    <property type="entry name" value="GNAT_dom"/>
</dbReference>
<keyword evidence="2" id="KW-0012">Acyltransferase</keyword>
<proteinExistence type="predicted"/>
<keyword evidence="1 4" id="KW-0808">Transferase</keyword>
<dbReference type="Proteomes" id="UP000198703">
    <property type="component" value="Unassembled WGS sequence"/>
</dbReference>
<dbReference type="GO" id="GO:0005840">
    <property type="term" value="C:ribosome"/>
    <property type="evidence" value="ECO:0007669"/>
    <property type="project" value="UniProtKB-KW"/>
</dbReference>
<keyword evidence="4" id="KW-0687">Ribonucleoprotein</keyword>
<evidence type="ECO:0000259" key="3">
    <source>
        <dbReference type="PROSITE" id="PS51186"/>
    </source>
</evidence>
<sequence length="165" mass="17595">MTRRAAPAVVAAGPAEPRAFWSALSRLHWRAFAGRERRWSAGELDALAASPGVRVWSVRRGAAAPLGFVAMRVVGDEAEILTIAVARGARRRGLGRGLLLEAEYSARGAGASKIILEVAESAAPARALYARLGYGEVGRRRAYYAGPPVDDALVLARSFFPTKPV</sequence>
<dbReference type="RefSeq" id="WP_245731076.1">
    <property type="nucleotide sequence ID" value="NZ_FNQM01000011.1"/>
</dbReference>